<accession>A0A5J4T9V8</accession>
<dbReference type="EMBL" id="SNRW01035016">
    <property type="protein sequence ID" value="KAA6355194.1"/>
    <property type="molecule type" value="Genomic_DNA"/>
</dbReference>
<reference evidence="1 2" key="1">
    <citation type="submission" date="2019-03" db="EMBL/GenBank/DDBJ databases">
        <title>Single cell metagenomics reveals metabolic interactions within the superorganism composed of flagellate Streblomastix strix and complex community of Bacteroidetes bacteria on its surface.</title>
        <authorList>
            <person name="Treitli S.C."/>
            <person name="Kolisko M."/>
            <person name="Husnik F."/>
            <person name="Keeling P."/>
            <person name="Hampl V."/>
        </authorList>
    </citation>
    <scope>NUCLEOTIDE SEQUENCE [LARGE SCALE GENOMIC DNA]</scope>
    <source>
        <strain evidence="1">ST1C</strain>
    </source>
</reference>
<name>A0A5J4T9V8_9EUKA</name>
<evidence type="ECO:0000313" key="2">
    <source>
        <dbReference type="Proteomes" id="UP000324800"/>
    </source>
</evidence>
<comment type="caution">
    <text evidence="1">The sequence shown here is derived from an EMBL/GenBank/DDBJ whole genome shotgun (WGS) entry which is preliminary data.</text>
</comment>
<proteinExistence type="predicted"/>
<organism evidence="1 2">
    <name type="scientific">Streblomastix strix</name>
    <dbReference type="NCBI Taxonomy" id="222440"/>
    <lineage>
        <taxon>Eukaryota</taxon>
        <taxon>Metamonada</taxon>
        <taxon>Preaxostyla</taxon>
        <taxon>Oxymonadida</taxon>
        <taxon>Streblomastigidae</taxon>
        <taxon>Streblomastix</taxon>
    </lineage>
</organism>
<gene>
    <name evidence="1" type="ORF">EZS28_049279</name>
</gene>
<dbReference type="Proteomes" id="UP000324800">
    <property type="component" value="Unassembled WGS sequence"/>
</dbReference>
<sequence>MKHLILILTKEWQFHKADTILDELMKRKQRYDYAPKQHLDDQLDKVSHKGILDAVEATDFKPKSPNRNFVR</sequence>
<protein>
    <submittedName>
        <fullName evidence="1">Uncharacterized protein</fullName>
    </submittedName>
</protein>
<evidence type="ECO:0000313" key="1">
    <source>
        <dbReference type="EMBL" id="KAA6355194.1"/>
    </source>
</evidence>
<dbReference type="AlphaFoldDB" id="A0A5J4T9V8"/>